<keyword evidence="3" id="KW-1185">Reference proteome</keyword>
<dbReference type="NCBIfam" id="NF033573">
    <property type="entry name" value="transpos_IS200"/>
    <property type="match status" value="1"/>
</dbReference>
<feature type="domain" description="Transposase IS200-like" evidence="1">
    <location>
        <begin position="18"/>
        <end position="137"/>
    </location>
</feature>
<accession>D3SQG6</accession>
<dbReference type="SMART" id="SM01321">
    <property type="entry name" value="Y1_Tnp"/>
    <property type="match status" value="1"/>
</dbReference>
<name>D3SQG6_THEAH</name>
<dbReference type="InterPro" id="IPR036515">
    <property type="entry name" value="Transposase_17_sf"/>
</dbReference>
<sequence>MVAESEKLVKVKSTPHAKYQIAYHFVWIPKYRKEILRGEIKEFLENLFKGIAQEYRFEILAMEIMPDHIHLFVSAPPKYSPSNIAKIFKGVSAKKLFQRFPQLRKEYWKNHLWAPSYYVGTVGQVSAETIRRYIEECQNL</sequence>
<dbReference type="GO" id="GO:0004803">
    <property type="term" value="F:transposase activity"/>
    <property type="evidence" value="ECO:0007669"/>
    <property type="project" value="InterPro"/>
</dbReference>
<dbReference type="Gene3D" id="3.30.70.1290">
    <property type="entry name" value="Transposase IS200-like"/>
    <property type="match status" value="1"/>
</dbReference>
<dbReference type="InterPro" id="IPR002686">
    <property type="entry name" value="Transposase_17"/>
</dbReference>
<gene>
    <name evidence="2" type="ordered locus">Thal_0770</name>
</gene>
<dbReference type="SUPFAM" id="SSF143422">
    <property type="entry name" value="Transposase IS200-like"/>
    <property type="match status" value="1"/>
</dbReference>
<protein>
    <submittedName>
        <fullName evidence="2">Transposase IS200-family protein</fullName>
    </submittedName>
</protein>
<dbReference type="RefSeq" id="WP_012991809.1">
    <property type="nucleotide sequence ID" value="NC_013894.1"/>
</dbReference>
<dbReference type="HOGENOM" id="CLU_101320_2_0_0"/>
<reference evidence="3" key="1">
    <citation type="journal article" date="2010" name="Stand. Genomic Sci.">
        <title>Complete genome sequence of Thermocrinis albus type strain (HI 11/12T).</title>
        <authorList>
            <person name="Wirth R."/>
            <person name="Sikorski J."/>
            <person name="Brambilla E."/>
            <person name="Misra M."/>
            <person name="Lapidus A."/>
            <person name="Copeland A."/>
            <person name="Nolan M."/>
            <person name="Lucas S."/>
            <person name="Chen F."/>
            <person name="Tice H."/>
            <person name="Cheng J.F."/>
            <person name="Han C."/>
            <person name="Detter J.C."/>
            <person name="Tapia R."/>
            <person name="Bruce D."/>
            <person name="Goodwin L."/>
            <person name="Pitluck S."/>
            <person name="Pati A."/>
            <person name="Anderson I."/>
            <person name="Ivanova N."/>
            <person name="Mavromatis K."/>
            <person name="Mikhailova N."/>
            <person name="Chen A."/>
            <person name="Palaniappan K."/>
            <person name="Bilek Y."/>
            <person name="Hader T."/>
            <person name="Land M."/>
            <person name="Hauser L."/>
            <person name="Chang Y.J."/>
            <person name="Jeffries C.D."/>
            <person name="Tindall B.J."/>
            <person name="Rohde M."/>
            <person name="Goker M."/>
            <person name="Bristow J."/>
            <person name="Eisen J.A."/>
            <person name="Markowitz V."/>
            <person name="Hugenholtz P."/>
            <person name="Kyrpides N.C."/>
            <person name="Klenk H.P."/>
        </authorList>
    </citation>
    <scope>NUCLEOTIDE SEQUENCE [LARGE SCALE GENOMIC DNA]</scope>
    <source>
        <strain evidence="3">DSM 14484 / JCM 11386 / HI 11/12</strain>
    </source>
</reference>
<dbReference type="AlphaFoldDB" id="D3SQG6"/>
<evidence type="ECO:0000313" key="3">
    <source>
        <dbReference type="Proteomes" id="UP000002043"/>
    </source>
</evidence>
<dbReference type="PANTHER" id="PTHR33360">
    <property type="entry name" value="TRANSPOSASE FOR INSERTION SEQUENCE ELEMENT IS200"/>
    <property type="match status" value="1"/>
</dbReference>
<organism evidence="2 3">
    <name type="scientific">Thermocrinis albus (strain DSM 14484 / JCM 11386 / HI 11/12)</name>
    <dbReference type="NCBI Taxonomy" id="638303"/>
    <lineage>
        <taxon>Bacteria</taxon>
        <taxon>Pseudomonadati</taxon>
        <taxon>Aquificota</taxon>
        <taxon>Aquificia</taxon>
        <taxon>Aquificales</taxon>
        <taxon>Aquificaceae</taxon>
        <taxon>Thermocrinis</taxon>
    </lineage>
</organism>
<evidence type="ECO:0000313" key="2">
    <source>
        <dbReference type="EMBL" id="ADC89403.1"/>
    </source>
</evidence>
<dbReference type="KEGG" id="tal:Thal_0770"/>
<dbReference type="eggNOG" id="COG1943">
    <property type="taxonomic scope" value="Bacteria"/>
</dbReference>
<dbReference type="STRING" id="638303.Thal_0770"/>
<dbReference type="Pfam" id="PF01797">
    <property type="entry name" value="Y1_Tnp"/>
    <property type="match status" value="1"/>
</dbReference>
<dbReference type="GO" id="GO:0006313">
    <property type="term" value="P:DNA transposition"/>
    <property type="evidence" value="ECO:0007669"/>
    <property type="project" value="InterPro"/>
</dbReference>
<dbReference type="OrthoDB" id="9798161at2"/>
<dbReference type="EMBL" id="CP001931">
    <property type="protein sequence ID" value="ADC89403.1"/>
    <property type="molecule type" value="Genomic_DNA"/>
</dbReference>
<proteinExistence type="predicted"/>
<dbReference type="Proteomes" id="UP000002043">
    <property type="component" value="Chromosome"/>
</dbReference>
<dbReference type="GO" id="GO:0003677">
    <property type="term" value="F:DNA binding"/>
    <property type="evidence" value="ECO:0007669"/>
    <property type="project" value="InterPro"/>
</dbReference>
<evidence type="ECO:0000259" key="1">
    <source>
        <dbReference type="SMART" id="SM01321"/>
    </source>
</evidence>
<dbReference type="PANTHER" id="PTHR33360:SF2">
    <property type="entry name" value="TRANSPOSASE FOR INSERTION SEQUENCE ELEMENT IS200"/>
    <property type="match status" value="1"/>
</dbReference>